<feature type="transmembrane region" description="Helical" evidence="5">
    <location>
        <begin position="289"/>
        <end position="308"/>
    </location>
</feature>
<dbReference type="InterPro" id="IPR052165">
    <property type="entry name" value="Membrane_assoc_protease"/>
</dbReference>
<organism evidence="9 10">
    <name type="scientific">Geovibrio thiophilus</name>
    <dbReference type="NCBI Taxonomy" id="139438"/>
    <lineage>
        <taxon>Bacteria</taxon>
        <taxon>Pseudomonadati</taxon>
        <taxon>Deferribacterota</taxon>
        <taxon>Deferribacteres</taxon>
        <taxon>Deferribacterales</taxon>
        <taxon>Geovibrionaceae</taxon>
        <taxon>Geovibrio</taxon>
    </lineage>
</organism>
<dbReference type="PANTHER" id="PTHR33507:SF4">
    <property type="entry name" value="NODULATION COMPETITIVENESS PROTEIN NFED"/>
    <property type="match status" value="1"/>
</dbReference>
<evidence type="ECO:0000259" key="8">
    <source>
        <dbReference type="Pfam" id="PF25145"/>
    </source>
</evidence>
<dbReference type="KEGG" id="gtl:EP073_12590"/>
<evidence type="ECO:0000256" key="2">
    <source>
        <dbReference type="ARBA" id="ARBA00022692"/>
    </source>
</evidence>
<feature type="domain" description="NfeD1b N-terminal" evidence="8">
    <location>
        <begin position="25"/>
        <end position="176"/>
    </location>
</feature>
<evidence type="ECO:0000256" key="3">
    <source>
        <dbReference type="ARBA" id="ARBA00022989"/>
    </source>
</evidence>
<dbReference type="SUPFAM" id="SSF52096">
    <property type="entry name" value="ClpP/crotonase"/>
    <property type="match status" value="1"/>
</dbReference>
<dbReference type="EMBL" id="CP035108">
    <property type="protein sequence ID" value="QAR34211.1"/>
    <property type="molecule type" value="Genomic_DNA"/>
</dbReference>
<reference evidence="9 10" key="1">
    <citation type="submission" date="2019-01" db="EMBL/GenBank/DDBJ databases">
        <title>Geovibrio thiophilus DSM 11263, complete genome.</title>
        <authorList>
            <person name="Spring S."/>
            <person name="Bunk B."/>
            <person name="Sproer C."/>
        </authorList>
    </citation>
    <scope>NUCLEOTIDE SEQUENCE [LARGE SCALE GENOMIC DNA]</scope>
    <source>
        <strain evidence="9 10">DSM 11263</strain>
    </source>
</reference>
<name>A0A410K1H1_9BACT</name>
<feature type="transmembrane region" description="Helical" evidence="5">
    <location>
        <begin position="212"/>
        <end position="235"/>
    </location>
</feature>
<protein>
    <submittedName>
        <fullName evidence="9">Nodulation protein NfeD</fullName>
    </submittedName>
</protein>
<dbReference type="GO" id="GO:0016020">
    <property type="term" value="C:membrane"/>
    <property type="evidence" value="ECO:0007669"/>
    <property type="project" value="UniProtKB-SubCell"/>
</dbReference>
<dbReference type="PANTHER" id="PTHR33507">
    <property type="entry name" value="INNER MEMBRANE PROTEIN YBBJ"/>
    <property type="match status" value="1"/>
</dbReference>
<dbReference type="OrthoDB" id="9806253at2"/>
<feature type="domain" description="NfeD-like C-terminal" evidence="6">
    <location>
        <begin position="353"/>
        <end position="408"/>
    </location>
</feature>
<feature type="transmembrane region" description="Helical" evidence="5">
    <location>
        <begin position="314"/>
        <end position="338"/>
    </location>
</feature>
<evidence type="ECO:0000256" key="5">
    <source>
        <dbReference type="SAM" id="Phobius"/>
    </source>
</evidence>
<dbReference type="RefSeq" id="WP_128467516.1">
    <property type="nucleotide sequence ID" value="NZ_CP035108.1"/>
</dbReference>
<feature type="transmembrane region" description="Helical" evidence="5">
    <location>
        <begin position="242"/>
        <end position="260"/>
    </location>
</feature>
<evidence type="ECO:0000259" key="6">
    <source>
        <dbReference type="Pfam" id="PF01957"/>
    </source>
</evidence>
<keyword evidence="10" id="KW-1185">Reference proteome</keyword>
<feature type="domain" description="NfeD integral membrane" evidence="7">
    <location>
        <begin position="220"/>
        <end position="333"/>
    </location>
</feature>
<dbReference type="Pfam" id="PF25145">
    <property type="entry name" value="NfeD1b_N"/>
    <property type="match status" value="1"/>
</dbReference>
<evidence type="ECO:0000256" key="1">
    <source>
        <dbReference type="ARBA" id="ARBA00004141"/>
    </source>
</evidence>
<dbReference type="AlphaFoldDB" id="A0A410K1H1"/>
<dbReference type="Gene3D" id="3.90.226.10">
    <property type="entry name" value="2-enoyl-CoA Hydratase, Chain A, domain 1"/>
    <property type="match status" value="1"/>
</dbReference>
<dbReference type="InterPro" id="IPR002810">
    <property type="entry name" value="NfeD-like_C"/>
</dbReference>
<evidence type="ECO:0000259" key="7">
    <source>
        <dbReference type="Pfam" id="PF24961"/>
    </source>
</evidence>
<dbReference type="InterPro" id="IPR056738">
    <property type="entry name" value="NfeD1b_N"/>
</dbReference>
<comment type="subcellular location">
    <subcellularLocation>
        <location evidence="1">Membrane</location>
        <topology evidence="1">Multi-pass membrane protein</topology>
    </subcellularLocation>
</comment>
<keyword evidence="4 5" id="KW-0472">Membrane</keyword>
<dbReference type="InterPro" id="IPR029045">
    <property type="entry name" value="ClpP/crotonase-like_dom_sf"/>
</dbReference>
<evidence type="ECO:0000313" key="10">
    <source>
        <dbReference type="Proteomes" id="UP000287502"/>
    </source>
</evidence>
<dbReference type="InterPro" id="IPR012340">
    <property type="entry name" value="NA-bd_OB-fold"/>
</dbReference>
<keyword evidence="3 5" id="KW-1133">Transmembrane helix</keyword>
<dbReference type="SUPFAM" id="SSF141322">
    <property type="entry name" value="NfeD domain-like"/>
    <property type="match status" value="1"/>
</dbReference>
<accession>A0A410K1H1</accession>
<dbReference type="Proteomes" id="UP000287502">
    <property type="component" value="Chromosome"/>
</dbReference>
<gene>
    <name evidence="9" type="ORF">EP073_12590</name>
</gene>
<dbReference type="CDD" id="cd07020">
    <property type="entry name" value="Clp_protease_NfeD_1"/>
    <property type="match status" value="1"/>
</dbReference>
<evidence type="ECO:0000313" key="9">
    <source>
        <dbReference type="EMBL" id="QAR34211.1"/>
    </source>
</evidence>
<sequence>MRFFLAFLMLFAFSVAGAKEYFFVEINGVISGYTEKYIEESLKKASSAEGVLVLKLDTPGGILDSTRKIVQLILESETPVVTFVSPQGARAGSAGTFITLASHYAAMAEGSNIGAAHPVNITGQNIEGELGKKIENDTVAFMRSIAEKRGRNLDISVQMVTNSLSLTSQEALEADIIDTVVNSDDGLVALLSEKYGEQTARTYLEPTVLQKVAFFLSDPNVLMLMLFIGIGAVFLEFKMPGTFVFAGIGICAILLFLMGINIIPVNWLGLLLIFAGFALMVAEVFIPSFGLLTLGAVVALGFGMYLLFSREGNVGISVSLGMIAGVLAAVLLVVGLLGRLIVKDFLSKPATGAEGMIGEAGTVMSWNGSSGKVFVHGEIWNAESGSSFEKNDKVKIAEIKGMVIKVERAE</sequence>
<dbReference type="InterPro" id="IPR056739">
    <property type="entry name" value="NfeD_membrane"/>
</dbReference>
<dbReference type="Pfam" id="PF01957">
    <property type="entry name" value="NfeD"/>
    <property type="match status" value="1"/>
</dbReference>
<dbReference type="Pfam" id="PF24961">
    <property type="entry name" value="NfeD_membrane"/>
    <property type="match status" value="1"/>
</dbReference>
<dbReference type="Gene3D" id="2.40.50.140">
    <property type="entry name" value="Nucleic acid-binding proteins"/>
    <property type="match status" value="1"/>
</dbReference>
<keyword evidence="2 5" id="KW-0812">Transmembrane</keyword>
<evidence type="ECO:0000256" key="4">
    <source>
        <dbReference type="ARBA" id="ARBA00023136"/>
    </source>
</evidence>
<proteinExistence type="predicted"/>